<protein>
    <submittedName>
        <fullName evidence="2">Nucleotidyltransferase</fullName>
    </submittedName>
</protein>
<evidence type="ECO:0000313" key="1">
    <source>
        <dbReference type="Proteomes" id="UP000038045"/>
    </source>
</evidence>
<dbReference type="Proteomes" id="UP000038045">
    <property type="component" value="Unplaced"/>
</dbReference>
<dbReference type="AlphaFoldDB" id="A0A0N4Z6D3"/>
<dbReference type="WBParaSite" id="PTRK_0000274000.1">
    <property type="protein sequence ID" value="PTRK_0000274000.1"/>
    <property type="gene ID" value="PTRK_0000274000"/>
</dbReference>
<evidence type="ECO:0000313" key="2">
    <source>
        <dbReference type="WBParaSite" id="PTRK_0000274000.1"/>
    </source>
</evidence>
<sequence length="54" mass="6314">WDMVVDIRGSALAWLIPAKRRIVYNRRWETGLRKVEMVSRLMGSATPLDPEIFL</sequence>
<organism evidence="1 2">
    <name type="scientific">Parastrongyloides trichosuri</name>
    <name type="common">Possum-specific nematode worm</name>
    <dbReference type="NCBI Taxonomy" id="131310"/>
    <lineage>
        <taxon>Eukaryota</taxon>
        <taxon>Metazoa</taxon>
        <taxon>Ecdysozoa</taxon>
        <taxon>Nematoda</taxon>
        <taxon>Chromadorea</taxon>
        <taxon>Rhabditida</taxon>
        <taxon>Tylenchina</taxon>
        <taxon>Panagrolaimomorpha</taxon>
        <taxon>Strongyloidoidea</taxon>
        <taxon>Strongyloididae</taxon>
        <taxon>Parastrongyloides</taxon>
    </lineage>
</organism>
<keyword evidence="1" id="KW-1185">Reference proteome</keyword>
<name>A0A0N4Z6D3_PARTI</name>
<reference evidence="2" key="1">
    <citation type="submission" date="2017-02" db="UniProtKB">
        <authorList>
            <consortium name="WormBaseParasite"/>
        </authorList>
    </citation>
    <scope>IDENTIFICATION</scope>
</reference>
<accession>A0A0N4Z6D3</accession>
<proteinExistence type="predicted"/>